<protein>
    <recommendedName>
        <fullName evidence="2">DNA-directed RNA polymerase subunit</fullName>
    </recommendedName>
</protein>
<keyword evidence="1 2" id="KW-0539">Nucleus</keyword>
<comment type="subcellular location">
    <subcellularLocation>
        <location evidence="2">Nucleus</location>
    </subcellularLocation>
</comment>
<comment type="caution">
    <text evidence="3">The sequence shown here is derived from an EMBL/GenBank/DDBJ whole genome shotgun (WGS) entry which is preliminary data.</text>
</comment>
<dbReference type="Proteomes" id="UP000245207">
    <property type="component" value="Unassembled WGS sequence"/>
</dbReference>
<gene>
    <name evidence="3" type="ORF">CTI12_AA591750</name>
</gene>
<dbReference type="EMBL" id="PKPP01017673">
    <property type="protein sequence ID" value="PWA36783.1"/>
    <property type="molecule type" value="Genomic_DNA"/>
</dbReference>
<dbReference type="OrthoDB" id="1702747at2759"/>
<proteinExistence type="predicted"/>
<dbReference type="GO" id="GO:0005736">
    <property type="term" value="C:RNA polymerase I complex"/>
    <property type="evidence" value="ECO:0007669"/>
    <property type="project" value="TreeGrafter"/>
</dbReference>
<name>A0A2U1KJE8_ARTAN</name>
<dbReference type="GO" id="GO:0006362">
    <property type="term" value="P:transcription elongation by RNA polymerase I"/>
    <property type="evidence" value="ECO:0007669"/>
    <property type="project" value="TreeGrafter"/>
</dbReference>
<keyword evidence="2" id="KW-0240">DNA-directed RNA polymerase</keyword>
<accession>A0A2U1KJE8</accession>
<evidence type="ECO:0000256" key="2">
    <source>
        <dbReference type="RuleBase" id="RU369086"/>
    </source>
</evidence>
<dbReference type="PANTHER" id="PTHR12709">
    <property type="entry name" value="DNA-DIRECTED RNA POLYMERASE II, III"/>
    <property type="match status" value="1"/>
</dbReference>
<sequence>MLPEINTKHFAALFFCLHKQGSVWDSAAYHNYLLQMYDETFDGVLLAYSASTKNELGKILPGLNPYFGVKAQAQLLLFYTKPDMLLEGKVVKLGEHSIHIIVLGFSLATIIEEDIREEFTHKVKHGEEVYASTVNRRHKIEVGTIVRFQVKSSCLLKDFVTDLANPLFALNTEC</sequence>
<dbReference type="PANTHER" id="PTHR12709:SF5">
    <property type="entry name" value="DNA-DIRECTED RNA POLYMERASE I SUBUNIT RPA43"/>
    <property type="match status" value="1"/>
</dbReference>
<comment type="function">
    <text evidence="2">DNA-dependent RNA polymerase which catalyzes the transcription of DNA into RNA using the four ribonucleoside triphosphates as substrates.</text>
</comment>
<keyword evidence="4" id="KW-1185">Reference proteome</keyword>
<dbReference type="InterPro" id="IPR045113">
    <property type="entry name" value="Rpb7-like"/>
</dbReference>
<evidence type="ECO:0000313" key="3">
    <source>
        <dbReference type="EMBL" id="PWA36783.1"/>
    </source>
</evidence>
<organism evidence="3 4">
    <name type="scientific">Artemisia annua</name>
    <name type="common">Sweet wormwood</name>
    <dbReference type="NCBI Taxonomy" id="35608"/>
    <lineage>
        <taxon>Eukaryota</taxon>
        <taxon>Viridiplantae</taxon>
        <taxon>Streptophyta</taxon>
        <taxon>Embryophyta</taxon>
        <taxon>Tracheophyta</taxon>
        <taxon>Spermatophyta</taxon>
        <taxon>Magnoliopsida</taxon>
        <taxon>eudicotyledons</taxon>
        <taxon>Gunneridae</taxon>
        <taxon>Pentapetalae</taxon>
        <taxon>asterids</taxon>
        <taxon>campanulids</taxon>
        <taxon>Asterales</taxon>
        <taxon>Asteraceae</taxon>
        <taxon>Asteroideae</taxon>
        <taxon>Anthemideae</taxon>
        <taxon>Artemisiinae</taxon>
        <taxon>Artemisia</taxon>
    </lineage>
</organism>
<dbReference type="AlphaFoldDB" id="A0A2U1KJE8"/>
<reference evidence="3 4" key="1">
    <citation type="journal article" date="2018" name="Mol. Plant">
        <title>The genome of Artemisia annua provides insight into the evolution of Asteraceae family and artemisinin biosynthesis.</title>
        <authorList>
            <person name="Shen Q."/>
            <person name="Zhang L."/>
            <person name="Liao Z."/>
            <person name="Wang S."/>
            <person name="Yan T."/>
            <person name="Shi P."/>
            <person name="Liu M."/>
            <person name="Fu X."/>
            <person name="Pan Q."/>
            <person name="Wang Y."/>
            <person name="Lv Z."/>
            <person name="Lu X."/>
            <person name="Zhang F."/>
            <person name="Jiang W."/>
            <person name="Ma Y."/>
            <person name="Chen M."/>
            <person name="Hao X."/>
            <person name="Li L."/>
            <person name="Tang Y."/>
            <person name="Lv G."/>
            <person name="Zhou Y."/>
            <person name="Sun X."/>
            <person name="Brodelius P.E."/>
            <person name="Rose J.K.C."/>
            <person name="Tang K."/>
        </authorList>
    </citation>
    <scope>NUCLEOTIDE SEQUENCE [LARGE SCALE GENOMIC DNA]</scope>
    <source>
        <strain evidence="4">cv. Huhao1</strain>
        <tissue evidence="3">Leaf</tissue>
    </source>
</reference>
<evidence type="ECO:0000313" key="4">
    <source>
        <dbReference type="Proteomes" id="UP000245207"/>
    </source>
</evidence>
<evidence type="ECO:0000256" key="1">
    <source>
        <dbReference type="ARBA" id="ARBA00023242"/>
    </source>
</evidence>
<dbReference type="GO" id="GO:0006352">
    <property type="term" value="P:DNA-templated transcription initiation"/>
    <property type="evidence" value="ECO:0007669"/>
    <property type="project" value="UniProtKB-UniRule"/>
</dbReference>
<dbReference type="STRING" id="35608.A0A2U1KJE8"/>
<keyword evidence="2" id="KW-0804">Transcription</keyword>